<sequence>MEAVDVHEWQDIRFHVDGREFGADRYDGPGPRGNNGPLDIGRACEGEDVRPLTVTVAEVRLWSTAPDAARLGTPVSPHDRGLAAHWRFEENAGNAASDATGSHPARLRGARWVRNPDPRGSSFRLYRNGTPVACDPLANAEFTDVGDRQLTLGARLKHGRGGQAYSGVLEDVRIWRTARTHKQVLDNLFTRLTGEKQDLIAYWPFDDVSTRTATRPTRPRSSS</sequence>
<dbReference type="AlphaFoldDB" id="A0A291QN29"/>
<reference evidence="2 3" key="1">
    <citation type="submission" date="2017-08" db="EMBL/GenBank/DDBJ databases">
        <title>Complete Genome Sequence of Streptomyces formicae KY5, the formicamycin producer.</title>
        <authorList>
            <person name="Holmes N.A."/>
            <person name="Devine R."/>
            <person name="Qin Z."/>
            <person name="Seipke R.F."/>
            <person name="Wilkinson B."/>
            <person name="Hutchings M.I."/>
        </authorList>
    </citation>
    <scope>NUCLEOTIDE SEQUENCE [LARGE SCALE GENOMIC DNA]</scope>
    <source>
        <strain evidence="2 3">KY5</strain>
    </source>
</reference>
<dbReference type="SUPFAM" id="SSF49899">
    <property type="entry name" value="Concanavalin A-like lectins/glucanases"/>
    <property type="match status" value="2"/>
</dbReference>
<organism evidence="2 3">
    <name type="scientific">Streptomyces formicae</name>
    <dbReference type="NCBI Taxonomy" id="1616117"/>
    <lineage>
        <taxon>Bacteria</taxon>
        <taxon>Bacillati</taxon>
        <taxon>Actinomycetota</taxon>
        <taxon>Actinomycetes</taxon>
        <taxon>Kitasatosporales</taxon>
        <taxon>Streptomycetaceae</taxon>
        <taxon>Streptomyces</taxon>
    </lineage>
</organism>
<proteinExistence type="predicted"/>
<evidence type="ECO:0000256" key="1">
    <source>
        <dbReference type="SAM" id="MobiDB-lite"/>
    </source>
</evidence>
<accession>A0A291QN29</accession>
<dbReference type="Pfam" id="PF13385">
    <property type="entry name" value="Laminin_G_3"/>
    <property type="match status" value="1"/>
</dbReference>
<dbReference type="Gene3D" id="2.60.120.200">
    <property type="match status" value="2"/>
</dbReference>
<dbReference type="InterPro" id="IPR013320">
    <property type="entry name" value="ConA-like_dom_sf"/>
</dbReference>
<dbReference type="Proteomes" id="UP000221011">
    <property type="component" value="Chromosome"/>
</dbReference>
<evidence type="ECO:0000313" key="2">
    <source>
        <dbReference type="EMBL" id="ATL32937.1"/>
    </source>
</evidence>
<evidence type="ECO:0000313" key="3">
    <source>
        <dbReference type="Proteomes" id="UP000221011"/>
    </source>
</evidence>
<feature type="region of interest" description="Disordered" evidence="1">
    <location>
        <begin position="22"/>
        <end position="42"/>
    </location>
</feature>
<gene>
    <name evidence="2" type="ORF">KY5_7919c</name>
</gene>
<dbReference type="KEGG" id="sfk:KY5_7919c"/>
<protein>
    <submittedName>
        <fullName evidence="2">Uncharacterized protein</fullName>
    </submittedName>
</protein>
<keyword evidence="3" id="KW-1185">Reference proteome</keyword>
<dbReference type="EMBL" id="CP022685">
    <property type="protein sequence ID" value="ATL32937.1"/>
    <property type="molecule type" value="Genomic_DNA"/>
</dbReference>
<name>A0A291QN29_9ACTN</name>